<dbReference type="InterPro" id="IPR029021">
    <property type="entry name" value="Prot-tyrosine_phosphatase-like"/>
</dbReference>
<organism evidence="2 3">
    <name type="scientific">Actinospica acidithermotolerans</name>
    <dbReference type="NCBI Taxonomy" id="2828514"/>
    <lineage>
        <taxon>Bacteria</taxon>
        <taxon>Bacillati</taxon>
        <taxon>Actinomycetota</taxon>
        <taxon>Actinomycetes</taxon>
        <taxon>Catenulisporales</taxon>
        <taxon>Actinospicaceae</taxon>
        <taxon>Actinospica</taxon>
    </lineage>
</organism>
<accession>A0A941IGM7</accession>
<dbReference type="InterPro" id="IPR016130">
    <property type="entry name" value="Tyr_Pase_AS"/>
</dbReference>
<dbReference type="PANTHER" id="PTHR31126:SF1">
    <property type="entry name" value="TYROSINE SPECIFIC PROTEIN PHOSPHATASES DOMAIN-CONTAINING PROTEIN"/>
    <property type="match status" value="1"/>
</dbReference>
<gene>
    <name evidence="2" type="ORF">KDK95_08330</name>
</gene>
<comment type="caution">
    <text evidence="2">The sequence shown here is derived from an EMBL/GenBank/DDBJ whole genome shotgun (WGS) entry which is preliminary data.</text>
</comment>
<dbReference type="Proteomes" id="UP000676325">
    <property type="component" value="Unassembled WGS sequence"/>
</dbReference>
<keyword evidence="3" id="KW-1185">Reference proteome</keyword>
<dbReference type="AlphaFoldDB" id="A0A941IGM7"/>
<name>A0A941IGM7_9ACTN</name>
<dbReference type="EMBL" id="JAGSOH010000015">
    <property type="protein sequence ID" value="MBR7826304.1"/>
    <property type="molecule type" value="Genomic_DNA"/>
</dbReference>
<evidence type="ECO:0000313" key="3">
    <source>
        <dbReference type="Proteomes" id="UP000676325"/>
    </source>
</evidence>
<evidence type="ECO:0000313" key="2">
    <source>
        <dbReference type="EMBL" id="MBR7826304.1"/>
    </source>
</evidence>
<dbReference type="Pfam" id="PF13350">
    <property type="entry name" value="Y_phosphatase3"/>
    <property type="match status" value="1"/>
</dbReference>
<protein>
    <submittedName>
        <fullName evidence="2">Tyrosine-protein phosphatase</fullName>
    </submittedName>
</protein>
<reference evidence="2" key="1">
    <citation type="submission" date="2021-04" db="EMBL/GenBank/DDBJ databases">
        <title>Genome based classification of Actinospica acidithermotolerans sp. nov., an actinobacterium isolated from an Indonesian hot spring.</title>
        <authorList>
            <person name="Kusuma A.B."/>
            <person name="Putra K.E."/>
            <person name="Nafisah S."/>
            <person name="Loh J."/>
            <person name="Nouioui I."/>
            <person name="Goodfellow M."/>
        </authorList>
    </citation>
    <scope>NUCLEOTIDE SEQUENCE</scope>
    <source>
        <strain evidence="2">MGRD01-02</strain>
    </source>
</reference>
<dbReference type="RefSeq" id="WP_212517450.1">
    <property type="nucleotide sequence ID" value="NZ_JAGSOH010000015.1"/>
</dbReference>
<dbReference type="PROSITE" id="PS00383">
    <property type="entry name" value="TYR_PHOSPHATASE_1"/>
    <property type="match status" value="1"/>
</dbReference>
<proteinExistence type="inferred from homology"/>
<dbReference type="SUPFAM" id="SSF52799">
    <property type="entry name" value="(Phosphotyrosine protein) phosphatases II"/>
    <property type="match status" value="1"/>
</dbReference>
<dbReference type="Gene3D" id="3.90.190.10">
    <property type="entry name" value="Protein tyrosine phosphatase superfamily"/>
    <property type="match status" value="1"/>
</dbReference>
<dbReference type="InterPro" id="IPR026893">
    <property type="entry name" value="Tyr/Ser_Pase_IphP-type"/>
</dbReference>
<dbReference type="GO" id="GO:0004721">
    <property type="term" value="F:phosphoprotein phosphatase activity"/>
    <property type="evidence" value="ECO:0007669"/>
    <property type="project" value="InterPro"/>
</dbReference>
<evidence type="ECO:0000256" key="1">
    <source>
        <dbReference type="ARBA" id="ARBA00009580"/>
    </source>
</evidence>
<dbReference type="PANTHER" id="PTHR31126">
    <property type="entry name" value="TYROSINE-PROTEIN PHOSPHATASE"/>
    <property type="match status" value="1"/>
</dbReference>
<comment type="similarity">
    <text evidence="1">Belongs to the protein-tyrosine phosphatase family.</text>
</comment>
<sequence length="249" mass="26811">MSIGVEVIPDPEPLSDPERIYLELVGPERALRIDGVMNARDIGGLIGERGPVRAGRLLRSARLQHLSPQGGATLTGLDLRTVIDLRTPRERVEYPNDLTGLDGVTEIRVELLETLDDVDALPGNAQRELYRYLVDTCGAGIVAVLEHLAKPDALPALVHCHVGKDRTGLTVALLLELLGVPRDVIAADYVMSNAGLGAIRHNDVQAEVLVWTLAGLDERFGGPQAYLAAHGLRDETVDALRAAFLDSSA</sequence>